<dbReference type="Proteomes" id="UP001163105">
    <property type="component" value="Unassembled WGS sequence"/>
</dbReference>
<proteinExistence type="predicted"/>
<dbReference type="Pfam" id="PF14269">
    <property type="entry name" value="Arylsulfotran_2"/>
    <property type="match status" value="1"/>
</dbReference>
<reference evidence="1" key="1">
    <citation type="submission" date="2023-01" db="EMBL/GenBank/DDBJ databases">
        <title>The growth and conidiation of Purpureocillium lavendulum are regulated by nitrogen source and histone H3K14 acetylation.</title>
        <authorList>
            <person name="Tang P."/>
            <person name="Han J."/>
            <person name="Zhang C."/>
            <person name="Tang P."/>
            <person name="Qi F."/>
            <person name="Zhang K."/>
            <person name="Liang L."/>
        </authorList>
    </citation>
    <scope>NUCLEOTIDE SEQUENCE</scope>
    <source>
        <strain evidence="1">YMF1.00683</strain>
    </source>
</reference>
<dbReference type="PANTHER" id="PTHR35340">
    <property type="entry name" value="PQQ ENZYME REPEAT PROTEIN-RELATED"/>
    <property type="match status" value="1"/>
</dbReference>
<gene>
    <name evidence="1" type="ORF">O9K51_07926</name>
</gene>
<comment type="caution">
    <text evidence="1">The sequence shown here is derived from an EMBL/GenBank/DDBJ whole genome shotgun (WGS) entry which is preliminary data.</text>
</comment>
<accession>A0AB34FLH5</accession>
<evidence type="ECO:0000313" key="2">
    <source>
        <dbReference type="Proteomes" id="UP001163105"/>
    </source>
</evidence>
<dbReference type="InterPro" id="IPR039535">
    <property type="entry name" value="ASST-like"/>
</dbReference>
<name>A0AB34FLH5_9HYPO</name>
<keyword evidence="2" id="KW-1185">Reference proteome</keyword>
<sequence length="451" mass="49708">MTDDGHLIWATPPASYATRNLKPWKLRGKDVLLYNNLHYLNKTAAVAYGTVVILDDTYTILYNVTLQDPDLNPIFPGHHTSLMDSHEALITADNTLLVVTTNATRWDLSPVGGPSDGWLRDSILYELDIDTNEVIYRWRASDDIPITWSKAPLGSRYGDGTSKALAWDAFHVNSLDDFEDGYMVSARNCWLGAFVRKSAGRMVWRIEGSGGGSFKLDPRAAFSWQHDMRLKTDSVTGGVVMHMINNRNSKPGSSETGTNGLVMDLNLATRTATLRQIFEDAAHPAYAWHAGSLAWSPGAHAFLSYGSEARMQEFDDTGTPVYELSYGIPDVGHSTRGYRHMWRGFPTRGPDAVACRRSGGGDVHVFMSWNGATEYTHWSVYDASSEDFVAFPMARVQRTGFETHAVVATRTDLILVEASGGQDPRSTTRRSDAIVVLADCQASGVDVESGV</sequence>
<evidence type="ECO:0000313" key="1">
    <source>
        <dbReference type="EMBL" id="KAJ6440035.1"/>
    </source>
</evidence>
<dbReference type="InterPro" id="IPR053143">
    <property type="entry name" value="Arylsulfate_ST"/>
</dbReference>
<protein>
    <submittedName>
        <fullName evidence="1">Arylsulfotransferase (ASST) domain-containing protein</fullName>
    </submittedName>
</protein>
<dbReference type="EMBL" id="JAQHRD010000006">
    <property type="protein sequence ID" value="KAJ6440035.1"/>
    <property type="molecule type" value="Genomic_DNA"/>
</dbReference>
<dbReference type="PANTHER" id="PTHR35340:SF6">
    <property type="entry name" value="ASST-DOMAIN-CONTAINING PROTEIN"/>
    <property type="match status" value="1"/>
</dbReference>
<dbReference type="AlphaFoldDB" id="A0AB34FLH5"/>
<organism evidence="1 2">
    <name type="scientific">Purpureocillium lavendulum</name>
    <dbReference type="NCBI Taxonomy" id="1247861"/>
    <lineage>
        <taxon>Eukaryota</taxon>
        <taxon>Fungi</taxon>
        <taxon>Dikarya</taxon>
        <taxon>Ascomycota</taxon>
        <taxon>Pezizomycotina</taxon>
        <taxon>Sordariomycetes</taxon>
        <taxon>Hypocreomycetidae</taxon>
        <taxon>Hypocreales</taxon>
        <taxon>Ophiocordycipitaceae</taxon>
        <taxon>Purpureocillium</taxon>
    </lineage>
</organism>